<dbReference type="RefSeq" id="WP_160548177.1">
    <property type="nucleotide sequence ID" value="NZ_JBHLUU010000022.1"/>
</dbReference>
<dbReference type="PANTHER" id="PTHR33744">
    <property type="entry name" value="CARBOHYDRATE DIACID REGULATOR"/>
    <property type="match status" value="1"/>
</dbReference>
<dbReference type="InterPro" id="IPR025736">
    <property type="entry name" value="PucR_C-HTH_dom"/>
</dbReference>
<dbReference type="InterPro" id="IPR051448">
    <property type="entry name" value="CdaR-like_regulators"/>
</dbReference>
<dbReference type="PANTHER" id="PTHR33744:SF15">
    <property type="entry name" value="CARBOHYDRATE DIACID REGULATOR"/>
    <property type="match status" value="1"/>
</dbReference>
<comment type="caution">
    <text evidence="2">The sequence shown here is derived from an EMBL/GenBank/DDBJ whole genome shotgun (WGS) entry which is preliminary data.</text>
</comment>
<dbReference type="InterPro" id="IPR042070">
    <property type="entry name" value="PucR_C-HTH_sf"/>
</dbReference>
<organism evidence="2 3">
    <name type="scientific">Robertmurraya beringensis</name>
    <dbReference type="NCBI Taxonomy" id="641660"/>
    <lineage>
        <taxon>Bacteria</taxon>
        <taxon>Bacillati</taxon>
        <taxon>Bacillota</taxon>
        <taxon>Bacilli</taxon>
        <taxon>Bacillales</taxon>
        <taxon>Bacillaceae</taxon>
        <taxon>Robertmurraya</taxon>
    </lineage>
</organism>
<feature type="domain" description="PucR C-terminal helix-turn-helix" evidence="1">
    <location>
        <begin position="237"/>
        <end position="293"/>
    </location>
</feature>
<evidence type="ECO:0000313" key="3">
    <source>
        <dbReference type="Proteomes" id="UP001589738"/>
    </source>
</evidence>
<protein>
    <submittedName>
        <fullName evidence="2">PucR family transcriptional regulator</fullName>
    </submittedName>
</protein>
<dbReference type="Gene3D" id="1.10.10.2840">
    <property type="entry name" value="PucR C-terminal helix-turn-helix domain"/>
    <property type="match status" value="1"/>
</dbReference>
<dbReference type="EMBL" id="JBHLUU010000022">
    <property type="protein sequence ID" value="MFC0475026.1"/>
    <property type="molecule type" value="Genomic_DNA"/>
</dbReference>
<sequence>MLKKVHQLYKDSKFLNQQPTLEETKEYDWFYEENEEGWLGIKKDSLEPKEKQLLDALFHSFEPPVIEFQSQGWYNFLFSDDKVPLQKQERRVRIIHLHCSGEDWEQKDLELALKGFLSEDIIIFWESPNHAVLIEHESHSFLMAENFLEISETFENDLYLRVSFFIGKFHSATEELKELFHQDHQFFKQALEWKLKERVFTFENLFPSLLSHSLTTELLKAIEVQLLQPLMDDPETLATIQVYLENNLNASVTAKKLYIHRNTLQYRVDKFTEKAGVNLKDYPSAITLYIACLLQSQKQK</sequence>
<dbReference type="SUPFAM" id="SSF46689">
    <property type="entry name" value="Homeodomain-like"/>
    <property type="match status" value="1"/>
</dbReference>
<evidence type="ECO:0000313" key="2">
    <source>
        <dbReference type="EMBL" id="MFC0475026.1"/>
    </source>
</evidence>
<name>A0ABV6KNZ1_9BACI</name>
<reference evidence="2 3" key="1">
    <citation type="submission" date="2024-09" db="EMBL/GenBank/DDBJ databases">
        <authorList>
            <person name="Sun Q."/>
            <person name="Mori K."/>
        </authorList>
    </citation>
    <scope>NUCLEOTIDE SEQUENCE [LARGE SCALE GENOMIC DNA]</scope>
    <source>
        <strain evidence="2 3">CGMCC 1.9126</strain>
    </source>
</reference>
<dbReference type="Pfam" id="PF13556">
    <property type="entry name" value="HTH_30"/>
    <property type="match status" value="1"/>
</dbReference>
<keyword evidence="3" id="KW-1185">Reference proteome</keyword>
<accession>A0ABV6KNZ1</accession>
<dbReference type="InterPro" id="IPR009057">
    <property type="entry name" value="Homeodomain-like_sf"/>
</dbReference>
<proteinExistence type="predicted"/>
<gene>
    <name evidence="2" type="ORF">ACFFHF_07120</name>
</gene>
<dbReference type="Proteomes" id="UP001589738">
    <property type="component" value="Unassembled WGS sequence"/>
</dbReference>
<evidence type="ECO:0000259" key="1">
    <source>
        <dbReference type="Pfam" id="PF13556"/>
    </source>
</evidence>